<dbReference type="InterPro" id="IPR002637">
    <property type="entry name" value="RdgB/HAM1"/>
</dbReference>
<protein>
    <recommendedName>
        <fullName evidence="5">Non-canonical purine NTP pyrophosphatase</fullName>
    </recommendedName>
</protein>
<dbReference type="InterPro" id="IPR029001">
    <property type="entry name" value="ITPase-like_fam"/>
</dbReference>
<evidence type="ECO:0000313" key="3">
    <source>
        <dbReference type="EMBL" id="OGL98474.1"/>
    </source>
</evidence>
<comment type="caution">
    <text evidence="3">The sequence shown here is derived from an EMBL/GenBank/DDBJ whole genome shotgun (WGS) entry which is preliminary data.</text>
</comment>
<gene>
    <name evidence="3" type="ORF">A2304_02160</name>
</gene>
<evidence type="ECO:0008006" key="5">
    <source>
        <dbReference type="Google" id="ProtNLM"/>
    </source>
</evidence>
<dbReference type="Pfam" id="PF01725">
    <property type="entry name" value="Ham1p_like"/>
    <property type="match status" value="1"/>
</dbReference>
<name>A0A1F7W8R2_9BACT</name>
<dbReference type="GO" id="GO:0009143">
    <property type="term" value="P:nucleoside triphosphate catabolic process"/>
    <property type="evidence" value="ECO:0007669"/>
    <property type="project" value="InterPro"/>
</dbReference>
<dbReference type="GO" id="GO:0047429">
    <property type="term" value="F:nucleoside triphosphate diphosphatase activity"/>
    <property type="evidence" value="ECO:0007669"/>
    <property type="project" value="InterPro"/>
</dbReference>
<evidence type="ECO:0000256" key="2">
    <source>
        <dbReference type="ARBA" id="ARBA00022801"/>
    </source>
</evidence>
<dbReference type="SUPFAM" id="SSF52972">
    <property type="entry name" value="ITPase-like"/>
    <property type="match status" value="1"/>
</dbReference>
<evidence type="ECO:0000313" key="4">
    <source>
        <dbReference type="Proteomes" id="UP000176501"/>
    </source>
</evidence>
<dbReference type="PANTHER" id="PTHR11067:SF9">
    <property type="entry name" value="INOSINE TRIPHOSPHATE PYROPHOSPHATASE"/>
    <property type="match status" value="1"/>
</dbReference>
<proteinExistence type="inferred from homology"/>
<organism evidence="3 4">
    <name type="scientific">Candidatus Uhrbacteria bacterium RIFOXYB2_FULL_57_15</name>
    <dbReference type="NCBI Taxonomy" id="1802422"/>
    <lineage>
        <taxon>Bacteria</taxon>
        <taxon>Candidatus Uhriibacteriota</taxon>
    </lineage>
</organism>
<dbReference type="PANTHER" id="PTHR11067">
    <property type="entry name" value="INOSINE TRIPHOSPHATE PYROPHOSPHATASE/HAM1 PROTEIN"/>
    <property type="match status" value="1"/>
</dbReference>
<dbReference type="CDD" id="cd00515">
    <property type="entry name" value="HAM1"/>
    <property type="match status" value="1"/>
</dbReference>
<sequence length="176" mass="19220">MITLVTGNPDKLVELQSIMIDVELVARVVDVPEIQSMDLEEIVRAKVRAAYAAVGSPVIVEDVSFEIAALGGMPGPFVKFWAKTAGYEPALIVCETLGNSAATARCGSAYFDGERLEYAESVVAGHLGPRTEGEGFGFDFYFVPEGYDRTFAELGREIKNQISHRALSLRMLKEKL</sequence>
<dbReference type="GO" id="GO:0005737">
    <property type="term" value="C:cytoplasm"/>
    <property type="evidence" value="ECO:0007669"/>
    <property type="project" value="TreeGrafter"/>
</dbReference>
<dbReference type="Proteomes" id="UP000176501">
    <property type="component" value="Unassembled WGS sequence"/>
</dbReference>
<reference evidence="3 4" key="1">
    <citation type="journal article" date="2016" name="Nat. Commun.">
        <title>Thousands of microbial genomes shed light on interconnected biogeochemical processes in an aquifer system.</title>
        <authorList>
            <person name="Anantharaman K."/>
            <person name="Brown C.T."/>
            <person name="Hug L.A."/>
            <person name="Sharon I."/>
            <person name="Castelle C.J."/>
            <person name="Probst A.J."/>
            <person name="Thomas B.C."/>
            <person name="Singh A."/>
            <person name="Wilkins M.J."/>
            <person name="Karaoz U."/>
            <person name="Brodie E.L."/>
            <person name="Williams K.H."/>
            <person name="Hubbard S.S."/>
            <person name="Banfield J.F."/>
        </authorList>
    </citation>
    <scope>NUCLEOTIDE SEQUENCE [LARGE SCALE GENOMIC DNA]</scope>
</reference>
<comment type="similarity">
    <text evidence="1">Belongs to the HAM1 NTPase family.</text>
</comment>
<dbReference type="Gene3D" id="3.90.950.10">
    <property type="match status" value="1"/>
</dbReference>
<dbReference type="AlphaFoldDB" id="A0A1F7W8R2"/>
<dbReference type="EMBL" id="MGFE01000020">
    <property type="protein sequence ID" value="OGL98474.1"/>
    <property type="molecule type" value="Genomic_DNA"/>
</dbReference>
<evidence type="ECO:0000256" key="1">
    <source>
        <dbReference type="ARBA" id="ARBA00008023"/>
    </source>
</evidence>
<keyword evidence="2" id="KW-0378">Hydrolase</keyword>
<accession>A0A1F7W8R2</accession>